<comment type="caution">
    <text evidence="4">The sequence shown here is derived from an EMBL/GenBank/DDBJ whole genome shotgun (WGS) entry which is preliminary data.</text>
</comment>
<sequence length="248" mass="28277">MRVLIVDDEPAARSLLRQLLADHCPAIRSISEAGDIRSAVKMINNQPVDLVFLDIEMPEENGFALFDYFRQPSFEVIFCTAYSEYALRAFEVSAVDYLLKPVSISKLIAGVEKARKLIGQGQISQRASVLRENLNVTKLQKIALPMADSLLFVQLDDIFFFEADGSYTNVITRQGKTLVSKKIKEFDELLADDERFYRIHRSYLINTHQIRRYNKKDGATVEFDNGLSTPIAREKVKDFDEFIAGIRV</sequence>
<dbReference type="Proteomes" id="UP000181790">
    <property type="component" value="Unassembled WGS sequence"/>
</dbReference>
<dbReference type="AlphaFoldDB" id="A0A1S2VR25"/>
<dbReference type="EMBL" id="MORL01000001">
    <property type="protein sequence ID" value="OIN61229.1"/>
    <property type="molecule type" value="Genomic_DNA"/>
</dbReference>
<dbReference type="Pfam" id="PF04397">
    <property type="entry name" value="LytTR"/>
    <property type="match status" value="1"/>
</dbReference>
<dbReference type="GO" id="GO:0000156">
    <property type="term" value="F:phosphorelay response regulator activity"/>
    <property type="evidence" value="ECO:0007669"/>
    <property type="project" value="InterPro"/>
</dbReference>
<dbReference type="InterPro" id="IPR001789">
    <property type="entry name" value="Sig_transdc_resp-reg_receiver"/>
</dbReference>
<keyword evidence="5" id="KW-1185">Reference proteome</keyword>
<gene>
    <name evidence="4" type="ORF">BLX24_00095</name>
</gene>
<feature type="domain" description="Response regulatory" evidence="2">
    <location>
        <begin position="2"/>
        <end position="115"/>
    </location>
</feature>
<dbReference type="PANTHER" id="PTHR37299">
    <property type="entry name" value="TRANSCRIPTIONAL REGULATOR-RELATED"/>
    <property type="match status" value="1"/>
</dbReference>
<dbReference type="Pfam" id="PF00072">
    <property type="entry name" value="Response_reg"/>
    <property type="match status" value="1"/>
</dbReference>
<dbReference type="SMART" id="SM00850">
    <property type="entry name" value="LytTR"/>
    <property type="match status" value="1"/>
</dbReference>
<dbReference type="PROSITE" id="PS50110">
    <property type="entry name" value="RESPONSE_REGULATORY"/>
    <property type="match status" value="1"/>
</dbReference>
<dbReference type="InterPro" id="IPR007492">
    <property type="entry name" value="LytTR_DNA-bd_dom"/>
</dbReference>
<evidence type="ECO:0000256" key="1">
    <source>
        <dbReference type="PROSITE-ProRule" id="PRU00169"/>
    </source>
</evidence>
<feature type="modified residue" description="4-aspartylphosphate" evidence="1">
    <location>
        <position position="54"/>
    </location>
</feature>
<keyword evidence="1" id="KW-0597">Phosphoprotein</keyword>
<dbReference type="PANTHER" id="PTHR37299:SF1">
    <property type="entry name" value="STAGE 0 SPORULATION PROTEIN A HOMOLOG"/>
    <property type="match status" value="1"/>
</dbReference>
<dbReference type="SUPFAM" id="SSF52172">
    <property type="entry name" value="CheY-like"/>
    <property type="match status" value="1"/>
</dbReference>
<feature type="domain" description="HTH LytTR-type" evidence="3">
    <location>
        <begin position="142"/>
        <end position="245"/>
    </location>
</feature>
<evidence type="ECO:0000313" key="4">
    <source>
        <dbReference type="EMBL" id="OIN61229.1"/>
    </source>
</evidence>
<protein>
    <recommendedName>
        <fullName evidence="6">DNA-binding response regulator</fullName>
    </recommendedName>
</protein>
<evidence type="ECO:0000259" key="3">
    <source>
        <dbReference type="PROSITE" id="PS50930"/>
    </source>
</evidence>
<name>A0A1S2VR25_9BACT</name>
<dbReference type="Gene3D" id="2.40.50.1020">
    <property type="entry name" value="LytTr DNA-binding domain"/>
    <property type="match status" value="1"/>
</dbReference>
<evidence type="ECO:0008006" key="6">
    <source>
        <dbReference type="Google" id="ProtNLM"/>
    </source>
</evidence>
<dbReference type="InterPro" id="IPR046947">
    <property type="entry name" value="LytR-like"/>
</dbReference>
<dbReference type="PROSITE" id="PS50930">
    <property type="entry name" value="HTH_LYTTR"/>
    <property type="match status" value="1"/>
</dbReference>
<evidence type="ECO:0000313" key="5">
    <source>
        <dbReference type="Proteomes" id="UP000181790"/>
    </source>
</evidence>
<dbReference type="Gene3D" id="3.40.50.2300">
    <property type="match status" value="1"/>
</dbReference>
<dbReference type="InterPro" id="IPR011006">
    <property type="entry name" value="CheY-like_superfamily"/>
</dbReference>
<evidence type="ECO:0000259" key="2">
    <source>
        <dbReference type="PROSITE" id="PS50110"/>
    </source>
</evidence>
<dbReference type="GO" id="GO:0003677">
    <property type="term" value="F:DNA binding"/>
    <property type="evidence" value="ECO:0007669"/>
    <property type="project" value="InterPro"/>
</dbReference>
<accession>A0A1S2VR25</accession>
<dbReference type="SMART" id="SM00448">
    <property type="entry name" value="REC"/>
    <property type="match status" value="1"/>
</dbReference>
<proteinExistence type="predicted"/>
<reference evidence="4 5" key="1">
    <citation type="submission" date="2016-10" db="EMBL/GenBank/DDBJ databases">
        <title>Arsenicibacter rosenii gen. nov., sp. nov., an efficient arsenic-methylating bacterium isolated from an arsenic-contaminated paddy soil.</title>
        <authorList>
            <person name="Huang K."/>
        </authorList>
    </citation>
    <scope>NUCLEOTIDE SEQUENCE [LARGE SCALE GENOMIC DNA]</scope>
    <source>
        <strain evidence="4 5">SM-1</strain>
    </source>
</reference>
<organism evidence="4 5">
    <name type="scientific">Arsenicibacter rosenii</name>
    <dbReference type="NCBI Taxonomy" id="1750698"/>
    <lineage>
        <taxon>Bacteria</taxon>
        <taxon>Pseudomonadati</taxon>
        <taxon>Bacteroidota</taxon>
        <taxon>Cytophagia</taxon>
        <taxon>Cytophagales</taxon>
        <taxon>Spirosomataceae</taxon>
        <taxon>Arsenicibacter</taxon>
    </lineage>
</organism>